<proteinExistence type="inferred from homology"/>
<evidence type="ECO:0000256" key="12">
    <source>
        <dbReference type="ARBA" id="ARBA00045097"/>
    </source>
</evidence>
<comment type="pathway">
    <text evidence="2">Protein modification; protein glycosylation.</text>
</comment>
<sequence length="240" mass="27761">MNNNIYLSVIIPAYNEAHRLPKTLEKTYEYLKKQKYLWEIIVVDDGSTDETVAKTELLAKKIPNLRVIANKANHGKGYVVKQAMLEAKGEWRLFTDADNSTPIDQIEKLWKFKNEFGVIIGSRHLQKGSIKTPPPWYREVISWGSNLLIQIMAVPGIKDTQCGFKLFSSSATEKIFPLQTIDRWSFDVEILAIARKLKIPIKEVAVDWYNSPESKVRAIRALARSLIELIKIWWRMQFIK</sequence>
<gene>
    <name evidence="14" type="ORF">CEN89_256</name>
</gene>
<evidence type="ECO:0000256" key="9">
    <source>
        <dbReference type="ARBA" id="ARBA00022968"/>
    </source>
</evidence>
<dbReference type="EMBL" id="VMGK01000006">
    <property type="protein sequence ID" value="TSC93141.1"/>
    <property type="molecule type" value="Genomic_DNA"/>
</dbReference>
<keyword evidence="7" id="KW-0812">Transmembrane</keyword>
<evidence type="ECO:0000256" key="8">
    <source>
        <dbReference type="ARBA" id="ARBA00022824"/>
    </source>
</evidence>
<dbReference type="AlphaFoldDB" id="A0A554LJV1"/>
<keyword evidence="10" id="KW-1133">Transmembrane helix</keyword>
<evidence type="ECO:0000313" key="15">
    <source>
        <dbReference type="Proteomes" id="UP000315689"/>
    </source>
</evidence>
<dbReference type="PANTHER" id="PTHR10859:SF91">
    <property type="entry name" value="DOLICHYL-PHOSPHATE BETA-GLUCOSYLTRANSFERASE"/>
    <property type="match status" value="1"/>
</dbReference>
<dbReference type="EC" id="2.4.1.117" evidence="4"/>
<dbReference type="Pfam" id="PF00535">
    <property type="entry name" value="Glycos_transf_2"/>
    <property type="match status" value="1"/>
</dbReference>
<comment type="similarity">
    <text evidence="3">Belongs to the glycosyltransferase 2 family.</text>
</comment>
<reference evidence="14 15" key="1">
    <citation type="submission" date="2017-07" db="EMBL/GenBank/DDBJ databases">
        <title>Mechanisms for carbon and nitrogen cycling indicate functional differentiation within the Candidate Phyla Radiation.</title>
        <authorList>
            <person name="Danczak R.E."/>
            <person name="Johnston M.D."/>
            <person name="Kenah C."/>
            <person name="Slattery M."/>
            <person name="Wrighton K.C."/>
            <person name="Wilkins M.J."/>
        </authorList>
    </citation>
    <scope>NUCLEOTIDE SEQUENCE [LARGE SCALE GENOMIC DNA]</scope>
    <source>
        <strain evidence="14">Licking1014_7</strain>
    </source>
</reference>
<keyword evidence="5" id="KW-0328">Glycosyltransferase</keyword>
<dbReference type="Gene3D" id="3.90.550.10">
    <property type="entry name" value="Spore Coat Polysaccharide Biosynthesis Protein SpsA, Chain A"/>
    <property type="match status" value="1"/>
</dbReference>
<feature type="domain" description="Glycosyltransferase 2-like" evidence="13">
    <location>
        <begin position="8"/>
        <end position="176"/>
    </location>
</feature>
<evidence type="ECO:0000313" key="14">
    <source>
        <dbReference type="EMBL" id="TSC93141.1"/>
    </source>
</evidence>
<dbReference type="InterPro" id="IPR035518">
    <property type="entry name" value="DPG_synthase"/>
</dbReference>
<evidence type="ECO:0000256" key="11">
    <source>
        <dbReference type="ARBA" id="ARBA00023136"/>
    </source>
</evidence>
<evidence type="ECO:0000256" key="5">
    <source>
        <dbReference type="ARBA" id="ARBA00022676"/>
    </source>
</evidence>
<dbReference type="CDD" id="cd04188">
    <property type="entry name" value="DPG_synthase"/>
    <property type="match status" value="1"/>
</dbReference>
<evidence type="ECO:0000256" key="4">
    <source>
        <dbReference type="ARBA" id="ARBA00012583"/>
    </source>
</evidence>
<comment type="subcellular location">
    <subcellularLocation>
        <location evidence="1">Endoplasmic reticulum membrane</location>
        <topology evidence="1">Single-pass membrane protein</topology>
    </subcellularLocation>
</comment>
<accession>A0A554LJV1</accession>
<evidence type="ECO:0000256" key="3">
    <source>
        <dbReference type="ARBA" id="ARBA00006739"/>
    </source>
</evidence>
<dbReference type="InterPro" id="IPR029044">
    <property type="entry name" value="Nucleotide-diphossugar_trans"/>
</dbReference>
<evidence type="ECO:0000256" key="7">
    <source>
        <dbReference type="ARBA" id="ARBA00022692"/>
    </source>
</evidence>
<evidence type="ECO:0000256" key="1">
    <source>
        <dbReference type="ARBA" id="ARBA00004389"/>
    </source>
</evidence>
<dbReference type="SUPFAM" id="SSF53448">
    <property type="entry name" value="Nucleotide-diphospho-sugar transferases"/>
    <property type="match status" value="1"/>
</dbReference>
<comment type="catalytic activity">
    <reaction evidence="12">
        <text>a di-trans,poly-cis-dolichyl phosphate + UDP-alpha-D-glucose = a di-trans,poly-cis-dolichyl beta-D-glucosyl phosphate + UDP</text>
        <dbReference type="Rhea" id="RHEA:15401"/>
        <dbReference type="Rhea" id="RHEA-COMP:19498"/>
        <dbReference type="Rhea" id="RHEA-COMP:19502"/>
        <dbReference type="ChEBI" id="CHEBI:57525"/>
        <dbReference type="ChEBI" id="CHEBI:57683"/>
        <dbReference type="ChEBI" id="CHEBI:58223"/>
        <dbReference type="ChEBI" id="CHEBI:58885"/>
        <dbReference type="EC" id="2.4.1.117"/>
    </reaction>
    <physiologicalReaction direction="left-to-right" evidence="12">
        <dbReference type="Rhea" id="RHEA:15402"/>
    </physiologicalReaction>
</comment>
<organism evidence="14 15">
    <name type="scientific">Candidatus Berkelbacteria bacterium Licking1014_7</name>
    <dbReference type="NCBI Taxonomy" id="2017147"/>
    <lineage>
        <taxon>Bacteria</taxon>
        <taxon>Candidatus Berkelbacteria</taxon>
    </lineage>
</organism>
<keyword evidence="6" id="KW-0808">Transferase</keyword>
<dbReference type="Proteomes" id="UP000315689">
    <property type="component" value="Unassembled WGS sequence"/>
</dbReference>
<keyword evidence="11" id="KW-0472">Membrane</keyword>
<keyword evidence="8" id="KW-0256">Endoplasmic reticulum</keyword>
<evidence type="ECO:0000259" key="13">
    <source>
        <dbReference type="Pfam" id="PF00535"/>
    </source>
</evidence>
<evidence type="ECO:0000256" key="6">
    <source>
        <dbReference type="ARBA" id="ARBA00022679"/>
    </source>
</evidence>
<dbReference type="GO" id="GO:0004581">
    <property type="term" value="F:dolichyl-phosphate beta-glucosyltransferase activity"/>
    <property type="evidence" value="ECO:0007669"/>
    <property type="project" value="UniProtKB-EC"/>
</dbReference>
<dbReference type="InterPro" id="IPR001173">
    <property type="entry name" value="Glyco_trans_2-like"/>
</dbReference>
<name>A0A554LJV1_9BACT</name>
<keyword evidence="9" id="KW-0735">Signal-anchor</keyword>
<dbReference type="GO" id="GO:0006487">
    <property type="term" value="P:protein N-linked glycosylation"/>
    <property type="evidence" value="ECO:0007669"/>
    <property type="project" value="TreeGrafter"/>
</dbReference>
<dbReference type="PANTHER" id="PTHR10859">
    <property type="entry name" value="GLYCOSYL TRANSFERASE"/>
    <property type="match status" value="1"/>
</dbReference>
<protein>
    <recommendedName>
        <fullName evidence="4">dolichyl-phosphate beta-glucosyltransferase</fullName>
        <ecNumber evidence="4">2.4.1.117</ecNumber>
    </recommendedName>
</protein>
<evidence type="ECO:0000256" key="10">
    <source>
        <dbReference type="ARBA" id="ARBA00022989"/>
    </source>
</evidence>
<comment type="caution">
    <text evidence="14">The sequence shown here is derived from an EMBL/GenBank/DDBJ whole genome shotgun (WGS) entry which is preliminary data.</text>
</comment>
<evidence type="ECO:0000256" key="2">
    <source>
        <dbReference type="ARBA" id="ARBA00004922"/>
    </source>
</evidence>